<keyword evidence="7" id="KW-0813">Transport</keyword>
<comment type="subcellular location">
    <subcellularLocation>
        <location evidence="1">Membrane</location>
        <topology evidence="1">Multi-pass membrane protein</topology>
    </subcellularLocation>
</comment>
<dbReference type="SUPFAM" id="SSF81324">
    <property type="entry name" value="Voltage-gated potassium channels"/>
    <property type="match status" value="1"/>
</dbReference>
<reference evidence="8" key="1">
    <citation type="submission" date="2016-10" db="EMBL/GenBank/DDBJ databases">
        <authorList>
            <person name="Varghese N."/>
            <person name="Submissions S."/>
        </authorList>
    </citation>
    <scope>NUCLEOTIDE SEQUENCE [LARGE SCALE GENOMIC DNA]</scope>
    <source>
        <strain evidence="8">930I</strain>
    </source>
</reference>
<dbReference type="OrthoDB" id="5297065at2"/>
<evidence type="ECO:0000259" key="6">
    <source>
        <dbReference type="Pfam" id="PF00520"/>
    </source>
</evidence>
<keyword evidence="7" id="KW-0406">Ion transport</keyword>
<dbReference type="PANTHER" id="PTHR10037">
    <property type="entry name" value="VOLTAGE-GATED CATION CHANNEL CALCIUM AND SODIUM"/>
    <property type="match status" value="1"/>
</dbReference>
<dbReference type="Pfam" id="PF00520">
    <property type="entry name" value="Ion_trans"/>
    <property type="match status" value="1"/>
</dbReference>
<dbReference type="InterPro" id="IPR027359">
    <property type="entry name" value="Volt_channel_dom_sf"/>
</dbReference>
<dbReference type="InterPro" id="IPR043203">
    <property type="entry name" value="VGCC_Ca_Na"/>
</dbReference>
<accession>A0A1G7XPS4</accession>
<sequence length="277" mass="30250">MSPSASDTGWAARLGRFAESAPAQRTITALIIANAVSLGLETVPWVVERAGLWLYAFDRLVLAVFVAEIAAKLAWRRFGFFRNGWNVFDFVIVGFALLPAAGPLAVLRALRILRVLRLLSVVPQMRRVVGALLQAVPGLLSVGAIILLFFYVGAVLATKLFGATFPDWFGSIGASMYTLFQVMTLESWSMGIVRPVMDVYPLAWMFFVPFIVVTSFAILNLFIGIIVDATQTVHQQEDEAAAARSGELHPAEAALVELRALRAEVAELKDLLGQGRN</sequence>
<feature type="transmembrane region" description="Helical" evidence="5">
    <location>
        <begin position="131"/>
        <end position="156"/>
    </location>
</feature>
<organism evidence="7 8">
    <name type="scientific">Roseospirillum parvum</name>
    <dbReference type="NCBI Taxonomy" id="83401"/>
    <lineage>
        <taxon>Bacteria</taxon>
        <taxon>Pseudomonadati</taxon>
        <taxon>Pseudomonadota</taxon>
        <taxon>Alphaproteobacteria</taxon>
        <taxon>Rhodospirillales</taxon>
        <taxon>Rhodospirillaceae</taxon>
        <taxon>Roseospirillum</taxon>
    </lineage>
</organism>
<protein>
    <submittedName>
        <fullName evidence="7">Voltage-gated sodium channel</fullName>
    </submittedName>
</protein>
<feature type="domain" description="Ion transport" evidence="6">
    <location>
        <begin position="26"/>
        <end position="237"/>
    </location>
</feature>
<evidence type="ECO:0000313" key="8">
    <source>
        <dbReference type="Proteomes" id="UP000217076"/>
    </source>
</evidence>
<feature type="transmembrane region" description="Helical" evidence="5">
    <location>
        <begin position="87"/>
        <end position="111"/>
    </location>
</feature>
<feature type="transmembrane region" description="Helical" evidence="5">
    <location>
        <begin position="202"/>
        <end position="227"/>
    </location>
</feature>
<proteinExistence type="predicted"/>
<gene>
    <name evidence="7" type="ORF">SAMN05421742_10356</name>
</gene>
<dbReference type="GO" id="GO:0001518">
    <property type="term" value="C:voltage-gated sodium channel complex"/>
    <property type="evidence" value="ECO:0007669"/>
    <property type="project" value="TreeGrafter"/>
</dbReference>
<evidence type="ECO:0000256" key="1">
    <source>
        <dbReference type="ARBA" id="ARBA00004141"/>
    </source>
</evidence>
<evidence type="ECO:0000313" key="7">
    <source>
        <dbReference type="EMBL" id="SDG86219.1"/>
    </source>
</evidence>
<evidence type="ECO:0000256" key="2">
    <source>
        <dbReference type="ARBA" id="ARBA00022692"/>
    </source>
</evidence>
<dbReference type="GO" id="GO:0005248">
    <property type="term" value="F:voltage-gated sodium channel activity"/>
    <property type="evidence" value="ECO:0007669"/>
    <property type="project" value="TreeGrafter"/>
</dbReference>
<dbReference type="Proteomes" id="UP000217076">
    <property type="component" value="Unassembled WGS sequence"/>
</dbReference>
<keyword evidence="8" id="KW-1185">Reference proteome</keyword>
<keyword evidence="4 5" id="KW-0472">Membrane</keyword>
<dbReference type="Gene3D" id="1.20.120.350">
    <property type="entry name" value="Voltage-gated potassium channels. Chain C"/>
    <property type="match status" value="1"/>
</dbReference>
<keyword evidence="7" id="KW-0407">Ion channel</keyword>
<dbReference type="EMBL" id="FNCV01000003">
    <property type="protein sequence ID" value="SDG86219.1"/>
    <property type="molecule type" value="Genomic_DNA"/>
</dbReference>
<dbReference type="Gene3D" id="1.10.287.70">
    <property type="match status" value="1"/>
</dbReference>
<evidence type="ECO:0000256" key="3">
    <source>
        <dbReference type="ARBA" id="ARBA00022989"/>
    </source>
</evidence>
<dbReference type="RefSeq" id="WP_092616683.1">
    <property type="nucleotide sequence ID" value="NZ_FNCV01000003.1"/>
</dbReference>
<dbReference type="AlphaFoldDB" id="A0A1G7XPS4"/>
<name>A0A1G7XPS4_9PROT</name>
<keyword evidence="2 5" id="KW-0812">Transmembrane</keyword>
<dbReference type="PANTHER" id="PTHR10037:SF62">
    <property type="entry name" value="SODIUM CHANNEL PROTEIN 60E"/>
    <property type="match status" value="1"/>
</dbReference>
<dbReference type="STRING" id="83401.SAMN05421742_10356"/>
<dbReference type="InterPro" id="IPR005821">
    <property type="entry name" value="Ion_trans_dom"/>
</dbReference>
<evidence type="ECO:0000256" key="5">
    <source>
        <dbReference type="SAM" id="Phobius"/>
    </source>
</evidence>
<keyword evidence="3 5" id="KW-1133">Transmembrane helix</keyword>
<evidence type="ECO:0000256" key="4">
    <source>
        <dbReference type="ARBA" id="ARBA00023136"/>
    </source>
</evidence>